<dbReference type="CDD" id="cd08896">
    <property type="entry name" value="SRPBCC_CalC_Aha1-like_3"/>
    <property type="match status" value="1"/>
</dbReference>
<feature type="domain" description="Activator of Hsp90 ATPase homologue 1/2-like C-terminal" evidence="2">
    <location>
        <begin position="13"/>
        <end position="148"/>
    </location>
</feature>
<sequence>MSHWILAVERVMAAPPEALYRAWSEPAWLQRWFAPAPWHVVRAELDVRPGGASLVVMGGPNGEEIPCHGVYLEVVPGRRLVMTDAYLRAWEPSPRPFMTLVVTFTPCPGGTHYLAQAHHWSAADMQEHEAMGFHPGWDICTDQLEALVSGGA</sequence>
<dbReference type="SUPFAM" id="SSF55961">
    <property type="entry name" value="Bet v1-like"/>
    <property type="match status" value="1"/>
</dbReference>
<comment type="similarity">
    <text evidence="1">Belongs to the AHA1 family.</text>
</comment>
<organism evidence="3 4">
    <name type="scientific">Aeromonas simiae</name>
    <dbReference type="NCBI Taxonomy" id="218936"/>
    <lineage>
        <taxon>Bacteria</taxon>
        <taxon>Pseudomonadati</taxon>
        <taxon>Pseudomonadota</taxon>
        <taxon>Gammaproteobacteria</taxon>
        <taxon>Aeromonadales</taxon>
        <taxon>Aeromonadaceae</taxon>
        <taxon>Aeromonas</taxon>
    </lineage>
</organism>
<name>A0A5J6WY98_9GAMM</name>
<dbReference type="Gene3D" id="3.30.530.20">
    <property type="match status" value="1"/>
</dbReference>
<keyword evidence="4" id="KW-1185">Reference proteome</keyword>
<evidence type="ECO:0000313" key="3">
    <source>
        <dbReference type="EMBL" id="QFI55201.1"/>
    </source>
</evidence>
<evidence type="ECO:0000256" key="1">
    <source>
        <dbReference type="ARBA" id="ARBA00006817"/>
    </source>
</evidence>
<dbReference type="InterPro" id="IPR023393">
    <property type="entry name" value="START-like_dom_sf"/>
</dbReference>
<evidence type="ECO:0000259" key="2">
    <source>
        <dbReference type="Pfam" id="PF08327"/>
    </source>
</evidence>
<gene>
    <name evidence="3" type="ORF">FE240_11205</name>
</gene>
<dbReference type="InterPro" id="IPR013538">
    <property type="entry name" value="ASHA1/2-like_C"/>
</dbReference>
<reference evidence="3 4" key="1">
    <citation type="submission" date="2019-05" db="EMBL/GenBank/DDBJ databases">
        <title>OXA-830, a novel chromosomally encoded expanded-spectrum class D beta-lactamase in Aeromonas simiae.</title>
        <authorList>
            <person name="Zhou W."/>
            <person name="Chen Q."/>
        </authorList>
    </citation>
    <scope>NUCLEOTIDE SEQUENCE [LARGE SCALE GENOMIC DNA]</scope>
    <source>
        <strain evidence="3 4">A6</strain>
    </source>
</reference>
<dbReference type="Pfam" id="PF08327">
    <property type="entry name" value="AHSA1"/>
    <property type="match status" value="1"/>
</dbReference>
<dbReference type="RefSeq" id="WP_193001004.1">
    <property type="nucleotide sequence ID" value="NZ_CP040449.1"/>
</dbReference>
<dbReference type="KEGG" id="asim:FE240_11205"/>
<dbReference type="Proteomes" id="UP000594034">
    <property type="component" value="Chromosome"/>
</dbReference>
<evidence type="ECO:0000313" key="4">
    <source>
        <dbReference type="Proteomes" id="UP000594034"/>
    </source>
</evidence>
<protein>
    <submittedName>
        <fullName evidence="3">Polyketide cyclase</fullName>
    </submittedName>
</protein>
<accession>A0A5J6WY98</accession>
<proteinExistence type="inferred from homology"/>
<dbReference type="AlphaFoldDB" id="A0A5J6WY98"/>
<dbReference type="EMBL" id="CP040449">
    <property type="protein sequence ID" value="QFI55201.1"/>
    <property type="molecule type" value="Genomic_DNA"/>
</dbReference>